<keyword evidence="2" id="KW-1185">Reference proteome</keyword>
<dbReference type="OrthoDB" id="3174978at2"/>
<dbReference type="InterPro" id="IPR009912">
    <property type="entry name" value="DUF1451"/>
</dbReference>
<dbReference type="Proteomes" id="UP000194798">
    <property type="component" value="Unassembled WGS sequence"/>
</dbReference>
<sequence>MSNHDHLTTGYQQMMARIKETLTTPATLSLGEHIAHARERAVELGELTEEEAQHIGDYLRRDVEDAAHFLSETQQSLADWLQQDLELIEDRLLDLFSVMVDHTQQELQDLAERARCASEWLSGEISGIGVLICEQCGHRLEFTQPDYIPVCPNCGHTLFKRVASESESDSESLG</sequence>
<evidence type="ECO:0000313" key="2">
    <source>
        <dbReference type="Proteomes" id="UP000194798"/>
    </source>
</evidence>
<dbReference type="RefSeq" id="WP_086488143.1">
    <property type="nucleotide sequence ID" value="NZ_MSLT01000012.1"/>
</dbReference>
<gene>
    <name evidence="1" type="ORF">TPSD3_08595</name>
</gene>
<dbReference type="Pfam" id="PF07295">
    <property type="entry name" value="DUF1451"/>
    <property type="match status" value="1"/>
</dbReference>
<protein>
    <recommendedName>
        <fullName evidence="3">Zinc ribbon-containing protein</fullName>
    </recommendedName>
</protein>
<name>A0A251X8V5_9GAMM</name>
<evidence type="ECO:0008006" key="3">
    <source>
        <dbReference type="Google" id="ProtNLM"/>
    </source>
</evidence>
<dbReference type="AlphaFoldDB" id="A0A251X8V5"/>
<accession>A0A251X8V5</accession>
<organism evidence="1 2">
    <name type="scientific">Thioflexithrix psekupsensis</name>
    <dbReference type="NCBI Taxonomy" id="1570016"/>
    <lineage>
        <taxon>Bacteria</taxon>
        <taxon>Pseudomonadati</taxon>
        <taxon>Pseudomonadota</taxon>
        <taxon>Gammaproteobacteria</taxon>
        <taxon>Thiotrichales</taxon>
        <taxon>Thioflexithrix</taxon>
    </lineage>
</organism>
<comment type="caution">
    <text evidence="1">The sequence shown here is derived from an EMBL/GenBank/DDBJ whole genome shotgun (WGS) entry which is preliminary data.</text>
</comment>
<proteinExistence type="predicted"/>
<evidence type="ECO:0000313" key="1">
    <source>
        <dbReference type="EMBL" id="OUD14365.1"/>
    </source>
</evidence>
<dbReference type="EMBL" id="MSLT01000012">
    <property type="protein sequence ID" value="OUD14365.1"/>
    <property type="molecule type" value="Genomic_DNA"/>
</dbReference>
<reference evidence="1 2" key="1">
    <citation type="submission" date="2016-12" db="EMBL/GenBank/DDBJ databases">
        <title>Thioflexothrix psekupsii D3 genome sequencing and assembly.</title>
        <authorList>
            <person name="Fomenkov A."/>
            <person name="Vincze T."/>
            <person name="Grabovich M."/>
            <person name="Anton B.P."/>
            <person name="Dubinina G."/>
            <person name="Orlova M."/>
            <person name="Belousova E."/>
            <person name="Roberts R.J."/>
        </authorList>
    </citation>
    <scope>NUCLEOTIDE SEQUENCE [LARGE SCALE GENOMIC DNA]</scope>
    <source>
        <strain evidence="1">D3</strain>
    </source>
</reference>